<gene>
    <name evidence="2" type="ORF">Goklo_022641</name>
</gene>
<dbReference type="SMART" id="SM00829">
    <property type="entry name" value="PKS_ER"/>
    <property type="match status" value="1"/>
</dbReference>
<comment type="caution">
    <text evidence="2">The sequence shown here is derived from an EMBL/GenBank/DDBJ whole genome shotgun (WGS) entry which is preliminary data.</text>
</comment>
<dbReference type="PANTHER" id="PTHR44013:SF1">
    <property type="entry name" value="ZINC-TYPE ALCOHOL DEHYDROGENASE-LIKE PROTEIN C16A3.02C"/>
    <property type="match status" value="1"/>
</dbReference>
<dbReference type="Proteomes" id="UP000593573">
    <property type="component" value="Unassembled WGS sequence"/>
</dbReference>
<dbReference type="Gene3D" id="3.90.180.10">
    <property type="entry name" value="Medium-chain alcohol dehydrogenases, catalytic domain"/>
    <property type="match status" value="1"/>
</dbReference>
<dbReference type="InterPro" id="IPR036291">
    <property type="entry name" value="NAD(P)-bd_dom_sf"/>
</dbReference>
<dbReference type="GO" id="GO:0016491">
    <property type="term" value="F:oxidoreductase activity"/>
    <property type="evidence" value="ECO:0007669"/>
    <property type="project" value="InterPro"/>
</dbReference>
<dbReference type="InterPro" id="IPR052733">
    <property type="entry name" value="Chloroplast_QOR"/>
</dbReference>
<dbReference type="InterPro" id="IPR020843">
    <property type="entry name" value="ER"/>
</dbReference>
<reference evidence="2 3" key="1">
    <citation type="journal article" date="2019" name="Genome Biol. Evol.">
        <title>Insights into the evolution of the New World diploid cottons (Gossypium, subgenus Houzingenia) based on genome sequencing.</title>
        <authorList>
            <person name="Grover C.E."/>
            <person name="Arick M.A. 2nd"/>
            <person name="Thrash A."/>
            <person name="Conover J.L."/>
            <person name="Sanders W.S."/>
            <person name="Peterson D.G."/>
            <person name="Frelichowski J.E."/>
            <person name="Scheffler J.A."/>
            <person name="Scheffler B.E."/>
            <person name="Wendel J.F."/>
        </authorList>
    </citation>
    <scope>NUCLEOTIDE SEQUENCE [LARGE SCALE GENOMIC DNA]</scope>
    <source>
        <strain evidence="2">57</strain>
        <tissue evidence="2">Leaf</tissue>
    </source>
</reference>
<evidence type="ECO:0000313" key="3">
    <source>
        <dbReference type="Proteomes" id="UP000593573"/>
    </source>
</evidence>
<dbReference type="CDD" id="cd08267">
    <property type="entry name" value="MDR1"/>
    <property type="match status" value="1"/>
</dbReference>
<dbReference type="SUPFAM" id="SSF50129">
    <property type="entry name" value="GroES-like"/>
    <property type="match status" value="1"/>
</dbReference>
<dbReference type="Gene3D" id="3.40.50.720">
    <property type="entry name" value="NAD(P)-binding Rossmann-like Domain"/>
    <property type="match status" value="1"/>
</dbReference>
<dbReference type="SUPFAM" id="SSF51735">
    <property type="entry name" value="NAD(P)-binding Rossmann-fold domains"/>
    <property type="match status" value="1"/>
</dbReference>
<protein>
    <recommendedName>
        <fullName evidence="1">Enoyl reductase (ER) domain-containing protein</fullName>
    </recommendedName>
</protein>
<dbReference type="InterPro" id="IPR013154">
    <property type="entry name" value="ADH-like_N"/>
</dbReference>
<feature type="domain" description="Enoyl reductase (ER)" evidence="1">
    <location>
        <begin position="16"/>
        <end position="327"/>
    </location>
</feature>
<dbReference type="PANTHER" id="PTHR44013">
    <property type="entry name" value="ZINC-TYPE ALCOHOL DEHYDROGENASE-LIKE PROTEIN C16A3.02C"/>
    <property type="match status" value="1"/>
</dbReference>
<organism evidence="2 3">
    <name type="scientific">Gossypium klotzschianum</name>
    <dbReference type="NCBI Taxonomy" id="34286"/>
    <lineage>
        <taxon>Eukaryota</taxon>
        <taxon>Viridiplantae</taxon>
        <taxon>Streptophyta</taxon>
        <taxon>Embryophyta</taxon>
        <taxon>Tracheophyta</taxon>
        <taxon>Spermatophyta</taxon>
        <taxon>Magnoliopsida</taxon>
        <taxon>eudicotyledons</taxon>
        <taxon>Gunneridae</taxon>
        <taxon>Pentapetalae</taxon>
        <taxon>rosids</taxon>
        <taxon>malvids</taxon>
        <taxon>Malvales</taxon>
        <taxon>Malvaceae</taxon>
        <taxon>Malvoideae</taxon>
        <taxon>Gossypium</taxon>
    </lineage>
</organism>
<dbReference type="EMBL" id="JABFAB010000001">
    <property type="protein sequence ID" value="MBA0639613.1"/>
    <property type="molecule type" value="Genomic_DNA"/>
</dbReference>
<proteinExistence type="predicted"/>
<dbReference type="Pfam" id="PF13602">
    <property type="entry name" value="ADH_zinc_N_2"/>
    <property type="match status" value="1"/>
</dbReference>
<dbReference type="InterPro" id="IPR011032">
    <property type="entry name" value="GroES-like_sf"/>
</dbReference>
<name>A0A7J8TN99_9ROSI</name>
<dbReference type="OrthoDB" id="48317at2759"/>
<accession>A0A7J8TN99</accession>
<dbReference type="Pfam" id="PF08240">
    <property type="entry name" value="ADH_N"/>
    <property type="match status" value="1"/>
</dbReference>
<evidence type="ECO:0000313" key="2">
    <source>
        <dbReference type="EMBL" id="MBA0639613.1"/>
    </source>
</evidence>
<keyword evidence="3" id="KW-1185">Reference proteome</keyword>
<sequence length="329" mass="34714">MAENLMHALQYNSYGGGAAGLKHVEVPIPTPNKGEILLKLEATSLNPVDWKIQKGMLRPFLPRKFPYIPATDVAGEVVKVGPGVTNYKAGDKVVSMLHHFTGGGLAEYAVAKENLTVARPPAVSAAEGAGLPVAGLTAHQALTQSAGVKLDGSGQQVNLLITAASGGVGQYAVQLAKLGNTHVTATCGARNLDFVKSLGADEVLDYKTPDGAALKSPSGRKYDAVIHCAMGIPWSTFEPNLSSNGKVIDITPGPSALLTFAMKKLTFSKKNLVPLLLSPKKENLEYLVNLVKDKKLKTVIDSKHPLSKAEEAWAKSIDGHATGKIIVEP</sequence>
<dbReference type="AlphaFoldDB" id="A0A7J8TN99"/>
<evidence type="ECO:0000259" key="1">
    <source>
        <dbReference type="SMART" id="SM00829"/>
    </source>
</evidence>